<dbReference type="InterPro" id="IPR001343">
    <property type="entry name" value="Hemolysn_Ca-bd"/>
</dbReference>
<dbReference type="InterPro" id="IPR018511">
    <property type="entry name" value="Hemolysin-typ_Ca-bd_CS"/>
</dbReference>
<dbReference type="CDD" id="cd11304">
    <property type="entry name" value="Cadherin_repeat"/>
    <property type="match status" value="4"/>
</dbReference>
<evidence type="ECO:0000313" key="6">
    <source>
        <dbReference type="EMBL" id="CZF80831.1"/>
    </source>
</evidence>
<dbReference type="EMBL" id="FIZX01000002">
    <property type="protein sequence ID" value="CZF80831.1"/>
    <property type="molecule type" value="Genomic_DNA"/>
</dbReference>
<dbReference type="SUPFAM" id="SSF51120">
    <property type="entry name" value="beta-Roll"/>
    <property type="match status" value="2"/>
</dbReference>
<dbReference type="RefSeq" id="WP_062663323.1">
    <property type="nucleotide sequence ID" value="NZ_FIZX01000002.1"/>
</dbReference>
<dbReference type="InterPro" id="IPR011049">
    <property type="entry name" value="Serralysin-like_metalloprot_C"/>
</dbReference>
<dbReference type="Gene3D" id="2.60.40.60">
    <property type="entry name" value="Cadherins"/>
    <property type="match status" value="7"/>
</dbReference>
<feature type="domain" description="Cadherin" evidence="5">
    <location>
        <begin position="919"/>
        <end position="1010"/>
    </location>
</feature>
<dbReference type="Pfam" id="PF00353">
    <property type="entry name" value="HemolysinCabind"/>
    <property type="match status" value="3"/>
</dbReference>
<keyword evidence="2" id="KW-0106">Calcium</keyword>
<feature type="region of interest" description="Disordered" evidence="4">
    <location>
        <begin position="59"/>
        <end position="103"/>
    </location>
</feature>
<dbReference type="EC" id="5.1.3.-" evidence="6"/>
<name>A0A128F3I2_9GAMM</name>
<feature type="domain" description="Cadherin" evidence="5">
    <location>
        <begin position="511"/>
        <end position="606"/>
    </location>
</feature>
<evidence type="ECO:0000313" key="7">
    <source>
        <dbReference type="Proteomes" id="UP000071641"/>
    </source>
</evidence>
<evidence type="ECO:0000256" key="4">
    <source>
        <dbReference type="SAM" id="MobiDB-lite"/>
    </source>
</evidence>
<keyword evidence="7" id="KW-1185">Reference proteome</keyword>
<feature type="region of interest" description="Disordered" evidence="4">
    <location>
        <begin position="167"/>
        <end position="202"/>
    </location>
</feature>
<dbReference type="GO" id="GO:0005509">
    <property type="term" value="F:calcium ion binding"/>
    <property type="evidence" value="ECO:0007669"/>
    <property type="project" value="InterPro"/>
</dbReference>
<dbReference type="InterPro" id="IPR015919">
    <property type="entry name" value="Cadherin-like_sf"/>
</dbReference>
<feature type="domain" description="Cadherin" evidence="5">
    <location>
        <begin position="818"/>
        <end position="909"/>
    </location>
</feature>
<protein>
    <submittedName>
        <fullName evidence="6">Poly(Beta-D-mannuronate) C5 epimerase 2</fullName>
        <ecNumber evidence="6">5.1.3.-</ecNumber>
    </submittedName>
</protein>
<feature type="region of interest" description="Disordered" evidence="4">
    <location>
        <begin position="1232"/>
        <end position="1252"/>
    </location>
</feature>
<feature type="domain" description="Cadherin" evidence="5">
    <location>
        <begin position="1020"/>
        <end position="1119"/>
    </location>
</feature>
<organism evidence="6 7">
    <name type="scientific">Grimontia celer</name>
    <dbReference type="NCBI Taxonomy" id="1796497"/>
    <lineage>
        <taxon>Bacteria</taxon>
        <taxon>Pseudomonadati</taxon>
        <taxon>Pseudomonadota</taxon>
        <taxon>Gammaproteobacteria</taxon>
        <taxon>Vibrionales</taxon>
        <taxon>Vibrionaceae</taxon>
        <taxon>Grimontia</taxon>
    </lineage>
</organism>
<dbReference type="PROSITE" id="PS50268">
    <property type="entry name" value="CADHERIN_2"/>
    <property type="match status" value="8"/>
</dbReference>
<evidence type="ECO:0000256" key="3">
    <source>
        <dbReference type="ARBA" id="ARBA00022989"/>
    </source>
</evidence>
<dbReference type="STRING" id="1796497.GCE9029_02222"/>
<keyword evidence="3" id="KW-1133">Transmembrane helix</keyword>
<reference evidence="7" key="1">
    <citation type="submission" date="2016-02" db="EMBL/GenBank/DDBJ databases">
        <authorList>
            <person name="Rodrigo-Torres Lidia"/>
            <person name="Arahal R.David."/>
        </authorList>
    </citation>
    <scope>NUCLEOTIDE SEQUENCE [LARGE SCALE GENOMIC DNA]</scope>
    <source>
        <strain evidence="7">CECT 9029</strain>
    </source>
</reference>
<dbReference type="PROSITE" id="PS00330">
    <property type="entry name" value="HEMOLYSIN_CALCIUM"/>
    <property type="match status" value="3"/>
</dbReference>
<dbReference type="Gene3D" id="2.150.10.10">
    <property type="entry name" value="Serralysin-like metalloprotease, C-terminal"/>
    <property type="match status" value="3"/>
</dbReference>
<keyword evidence="6" id="KW-0413">Isomerase</keyword>
<feature type="domain" description="Cadherin" evidence="5">
    <location>
        <begin position="200"/>
        <end position="302"/>
    </location>
</feature>
<dbReference type="PRINTS" id="PR00313">
    <property type="entry name" value="CABNDNGRPT"/>
</dbReference>
<feature type="compositionally biased region" description="Low complexity" evidence="4">
    <location>
        <begin position="167"/>
        <end position="177"/>
    </location>
</feature>
<feature type="domain" description="Cadherin" evidence="5">
    <location>
        <begin position="310"/>
        <end position="403"/>
    </location>
</feature>
<dbReference type="GO" id="GO:0005886">
    <property type="term" value="C:plasma membrane"/>
    <property type="evidence" value="ECO:0007669"/>
    <property type="project" value="UniProtKB-SubCell"/>
</dbReference>
<gene>
    <name evidence="6" type="primary">algE2</name>
    <name evidence="6" type="ORF">GCE9029_02222</name>
</gene>
<dbReference type="SMART" id="SM00112">
    <property type="entry name" value="CA"/>
    <property type="match status" value="5"/>
</dbReference>
<dbReference type="PANTHER" id="PTHR24026">
    <property type="entry name" value="FAT ATYPICAL CADHERIN-RELATED"/>
    <property type="match status" value="1"/>
</dbReference>
<dbReference type="PANTHER" id="PTHR24026:SF126">
    <property type="entry name" value="PROTOCADHERIN FAT 4"/>
    <property type="match status" value="1"/>
</dbReference>
<dbReference type="GO" id="GO:0007156">
    <property type="term" value="P:homophilic cell adhesion via plasma membrane adhesion molecules"/>
    <property type="evidence" value="ECO:0007669"/>
    <property type="project" value="InterPro"/>
</dbReference>
<keyword evidence="1" id="KW-0812">Transmembrane</keyword>
<evidence type="ECO:0000259" key="5">
    <source>
        <dbReference type="PROSITE" id="PS50268"/>
    </source>
</evidence>
<dbReference type="SUPFAM" id="SSF49313">
    <property type="entry name" value="Cadherin-like"/>
    <property type="match status" value="7"/>
</dbReference>
<sequence>MAGKMIITQLDGNALIFAPDGSVRAAEQYAELKPEEVLVTENGSIAVLKENGEREIQVNANSGFRFETPPDNDDDVNAARRGVEEGEDPSENADPASGEASSSSTFFAAGNVIVADGSGARPSLTELLEDGEEGDNLENLNANSLTTFQLNSISSLQRFFFEQLNAASETPETAATPPITPTPSEPGSEPEPSDSNQAPSVSLSMLTVTEQSVTEGQVVASITTNDANDDSVSVNLLNNEEGYFRIQDDDVVLTQVGVDAINDDALGLESMSIVVEADDGELSEQASGVLSINKVNDNVPTLTLEAVDVVEESVTEGMVVATFSASDADGNDLSYSLTDNDNGYFSLGDGEVLLTAAGVNAINNDVLDIESLDIFLTVFDGDFQASASDTMVVDRINDNGPTVSISTSDISESTASVGQVVATVTTSDADGDPVSLTLTNNSDGYFSLSNSQVTLTTAGVAAVQDDGLDIQSLTVSVQASDGENVSNGSGSFLVGRDNDTPPTLSLSVEDLTEQSVSESTLVATISASDGDGDEISLTLLNNQDGYFRLDGSEIYLTADGVAAINEDGVDAVSSLPISVQASDGKFNVVASDDVTIARVNDNAPVITLNETDVMEESVSVGDVVATISASDLDGDAVTFSLSGTHADWVTIDGNEVQLTAAGVAAINDDGAEITAINFTVTASDGSRTGRDDASVSVTRVNDNDPVITLTEVGVTEESVSVGTVVATISASDADENTLTYSISGTHADWVTISGDEVKLTAAGVAAINDDGAEITAINFTVTASDGARTGSDDASVSVTRVNDNDPVITLTEVGVTEESVSVGAVVATISASDADEDTLTYSISGTHADWVTIDGNEIQLTAAGVAAINDDGAEITAINFTVTASDGSRTGSDDASVSVTRVNDNDPVITLTEVGVTEESVSVGAVVATISASDADEDTLTYSISGTHADWVTIDGNEVQLTAAGVAAINDDGAEITAINFTVTASDGSRTSSDDANVSVTRVNDNDPVLSVSVNDLTEESVSENDVVATLTATDADENAVTYSLSNNDNNYFTLSGNQVLLTAAGVAAINSDSAASPLTSMSFTVEASDGTNIDTENVSVSVTRIDDIVATNDNDEVAALATASGNVISGRNGEGNGADTLASPSSVNVTQVAYDGVDYALTNGSVTINADSGQLTVSSNGDYTFTSSVQTEFYASELNTAFGSANGVTFYGNNLTSAVFLSGDASNGLDLDEVYNPSDEGNQEDDNDAIPDGAILGTDGDDTINAGNGADVVYAGSGNDTVTGGNGVDEIYGEAGDDNLTGDNAEDHLYGGEDNDTLDGGRGDDRLIGGAGDDELTLGKGADTVVFESGNDTVTDFDLNNDVIIIKNTSGIDTFAELAIEQVGGNTVITVGSDTLTLNGVDKDDLTADMFTFDTSATGGDYHASIYGFGDQVDEVTFTVSGLANNEVVDWYLYDVSGNVVGSGSSTYTGAALTVSAPADTTFRYIALDAENLNVETVTAELASNTVADEVFTYTLADSDSNSAQAQLTISYDDTLRVAGDIATVQTAGLSGEVSDAHIAEGNLFNNDTLSGTWTFESVQFEGATYNASEGVMIIETQHGSLTIYGEDDGSHNKGHYVYQLMTDVPSDDVLESFNYTLLNESGLRIQSVLDIRIDDNTNTDLSALINTTELTGDEDANLLVGRNEADTLMGNAGADILDGGLGDDLLVGGAGDDMLTGGEGSDIFRFLRGDADTLATDTLTDFDVTTDVLDLSDLLDGVNNENLDDYLVSLVDDAGKATLTIASEGDENDQVIVFDNKSLDELSQDVLGISGGSGADILDKMIENGILITQVA</sequence>
<accession>A0A128F3I2</accession>
<dbReference type="InterPro" id="IPR002126">
    <property type="entry name" value="Cadherin-like_dom"/>
</dbReference>
<evidence type="ECO:0000256" key="1">
    <source>
        <dbReference type="ARBA" id="ARBA00022692"/>
    </source>
</evidence>
<dbReference type="GO" id="GO:0016853">
    <property type="term" value="F:isomerase activity"/>
    <property type="evidence" value="ECO:0007669"/>
    <property type="project" value="UniProtKB-KW"/>
</dbReference>
<feature type="domain" description="Cadherin" evidence="5">
    <location>
        <begin position="717"/>
        <end position="808"/>
    </location>
</feature>
<feature type="domain" description="Cadherin" evidence="5">
    <location>
        <begin position="614"/>
        <end position="707"/>
    </location>
</feature>
<proteinExistence type="predicted"/>
<keyword evidence="3" id="KW-0472">Membrane</keyword>
<dbReference type="Proteomes" id="UP000071641">
    <property type="component" value="Unassembled WGS sequence"/>
</dbReference>
<dbReference type="OrthoDB" id="9813456at2"/>
<evidence type="ECO:0000256" key="2">
    <source>
        <dbReference type="ARBA" id="ARBA00022837"/>
    </source>
</evidence>
<feature type="region of interest" description="Disordered" evidence="4">
    <location>
        <begin position="1291"/>
        <end position="1321"/>
    </location>
</feature>